<reference evidence="1" key="1">
    <citation type="submission" date="2023-05" db="EMBL/GenBank/DDBJ databases">
        <title>Nepenthes gracilis genome sequencing.</title>
        <authorList>
            <person name="Fukushima K."/>
        </authorList>
    </citation>
    <scope>NUCLEOTIDE SEQUENCE</scope>
    <source>
        <strain evidence="1">SING2019-196</strain>
    </source>
</reference>
<accession>A0AAD3Y693</accession>
<name>A0AAD3Y693_NEPGR</name>
<dbReference type="AlphaFoldDB" id="A0AAD3Y693"/>
<gene>
    <name evidence="1" type="ORF">Nepgr_032681</name>
</gene>
<protein>
    <submittedName>
        <fullName evidence="1">Uncharacterized protein</fullName>
    </submittedName>
</protein>
<comment type="caution">
    <text evidence="1">The sequence shown here is derived from an EMBL/GenBank/DDBJ whole genome shotgun (WGS) entry which is preliminary data.</text>
</comment>
<evidence type="ECO:0000313" key="1">
    <source>
        <dbReference type="EMBL" id="GMH30838.1"/>
    </source>
</evidence>
<keyword evidence="2" id="KW-1185">Reference proteome</keyword>
<proteinExistence type="predicted"/>
<organism evidence="1 2">
    <name type="scientific">Nepenthes gracilis</name>
    <name type="common">Slender pitcher plant</name>
    <dbReference type="NCBI Taxonomy" id="150966"/>
    <lineage>
        <taxon>Eukaryota</taxon>
        <taxon>Viridiplantae</taxon>
        <taxon>Streptophyta</taxon>
        <taxon>Embryophyta</taxon>
        <taxon>Tracheophyta</taxon>
        <taxon>Spermatophyta</taxon>
        <taxon>Magnoliopsida</taxon>
        <taxon>eudicotyledons</taxon>
        <taxon>Gunneridae</taxon>
        <taxon>Pentapetalae</taxon>
        <taxon>Caryophyllales</taxon>
        <taxon>Nepenthaceae</taxon>
        <taxon>Nepenthes</taxon>
    </lineage>
</organism>
<sequence length="91" mass="9795">GTDYLGKTVSLAVGELISVATLGQVHQVELYCAKEATKSTILMLRVVASKDIGRQILTYGKRKPLDDSLKAKDAILIPIEGSSSHVKQQPC</sequence>
<evidence type="ECO:0000313" key="2">
    <source>
        <dbReference type="Proteomes" id="UP001279734"/>
    </source>
</evidence>
<dbReference type="Proteomes" id="UP001279734">
    <property type="component" value="Unassembled WGS sequence"/>
</dbReference>
<dbReference type="EMBL" id="BSYO01000039">
    <property type="protein sequence ID" value="GMH30838.1"/>
    <property type="molecule type" value="Genomic_DNA"/>
</dbReference>
<dbReference type="Gene3D" id="3.30.830.10">
    <property type="entry name" value="Metalloenzyme, LuxS/M16 peptidase-like"/>
    <property type="match status" value="1"/>
</dbReference>
<feature type="non-terminal residue" evidence="1">
    <location>
        <position position="1"/>
    </location>
</feature>